<dbReference type="RefSeq" id="WP_317045702.1">
    <property type="nucleotide sequence ID" value="NZ_FZNT01000008.1"/>
</dbReference>
<proteinExistence type="predicted"/>
<keyword evidence="2" id="KW-0472">Membrane</keyword>
<keyword evidence="2" id="KW-1133">Transmembrane helix</keyword>
<dbReference type="AlphaFoldDB" id="A0A238Y6H1"/>
<dbReference type="Proteomes" id="UP000198384">
    <property type="component" value="Unassembled WGS sequence"/>
</dbReference>
<dbReference type="InterPro" id="IPR045755">
    <property type="entry name" value="FtsL-like"/>
</dbReference>
<evidence type="ECO:0008006" key="5">
    <source>
        <dbReference type="Google" id="ProtNLM"/>
    </source>
</evidence>
<keyword evidence="2" id="KW-0812">Transmembrane</keyword>
<dbReference type="EMBL" id="FZNT01000008">
    <property type="protein sequence ID" value="SNR66401.1"/>
    <property type="molecule type" value="Genomic_DNA"/>
</dbReference>
<evidence type="ECO:0000256" key="1">
    <source>
        <dbReference type="SAM" id="Coils"/>
    </source>
</evidence>
<evidence type="ECO:0000313" key="4">
    <source>
        <dbReference type="Proteomes" id="UP000198384"/>
    </source>
</evidence>
<evidence type="ECO:0000256" key="2">
    <source>
        <dbReference type="SAM" id="Phobius"/>
    </source>
</evidence>
<keyword evidence="4" id="KW-1185">Reference proteome</keyword>
<gene>
    <name evidence="3" type="ORF">SAMN06265371_10855</name>
</gene>
<dbReference type="Pfam" id="PF19579">
    <property type="entry name" value="FtsL_2"/>
    <property type="match status" value="1"/>
</dbReference>
<accession>A0A238Y6H1</accession>
<protein>
    <recommendedName>
        <fullName evidence="5">S-adenosyl-methyltransferase</fullName>
    </recommendedName>
</protein>
<keyword evidence="1" id="KW-0175">Coiled coil</keyword>
<name>A0A238Y6H1_9FLAO</name>
<sequence length="108" mass="12336">MAKIKERIFNILKGKFLISDDSLSNWGFISFIVLLMLLMIASAHGSDKKVMEIAKLNKEVKELRAHFVDLRSISMKMKLESSIRYKVVEMGLKPSETPPKVIKVISKK</sequence>
<feature type="transmembrane region" description="Helical" evidence="2">
    <location>
        <begin position="23"/>
        <end position="41"/>
    </location>
</feature>
<organism evidence="3 4">
    <name type="scientific">Lutibacter agarilyticus</name>
    <dbReference type="NCBI Taxonomy" id="1109740"/>
    <lineage>
        <taxon>Bacteria</taxon>
        <taxon>Pseudomonadati</taxon>
        <taxon>Bacteroidota</taxon>
        <taxon>Flavobacteriia</taxon>
        <taxon>Flavobacteriales</taxon>
        <taxon>Flavobacteriaceae</taxon>
        <taxon>Lutibacter</taxon>
    </lineage>
</organism>
<feature type="coiled-coil region" evidence="1">
    <location>
        <begin position="46"/>
        <end position="73"/>
    </location>
</feature>
<evidence type="ECO:0000313" key="3">
    <source>
        <dbReference type="EMBL" id="SNR66401.1"/>
    </source>
</evidence>
<reference evidence="3 4" key="1">
    <citation type="submission" date="2017-06" db="EMBL/GenBank/DDBJ databases">
        <authorList>
            <person name="Kim H.J."/>
            <person name="Triplett B.A."/>
        </authorList>
    </citation>
    <scope>NUCLEOTIDE SEQUENCE [LARGE SCALE GENOMIC DNA]</scope>
    <source>
        <strain evidence="3 4">DSM 29150</strain>
    </source>
</reference>